<protein>
    <submittedName>
        <fullName evidence="1">Uncharacterized protein</fullName>
    </submittedName>
</protein>
<dbReference type="EMBL" id="JARBHA010000017">
    <property type="protein sequence ID" value="KAJ9677712.1"/>
    <property type="molecule type" value="Genomic_DNA"/>
</dbReference>
<evidence type="ECO:0000313" key="1">
    <source>
        <dbReference type="EMBL" id="KAJ9677712.1"/>
    </source>
</evidence>
<accession>A0AA38YWC5</accession>
<keyword evidence="2" id="KW-1185">Reference proteome</keyword>
<comment type="caution">
    <text evidence="1">The sequence shown here is derived from an EMBL/GenBank/DDBJ whole genome shotgun (WGS) entry which is preliminary data.</text>
</comment>
<proteinExistence type="predicted"/>
<reference evidence="1 2" key="1">
    <citation type="journal article" date="2023" name="BMC Biotechnol.">
        <title>Vitis rotundifolia cv Carlos genome sequencing.</title>
        <authorList>
            <person name="Huff M."/>
            <person name="Hulse-Kemp A."/>
            <person name="Scheffler B."/>
            <person name="Youngblood R."/>
            <person name="Simpson S."/>
            <person name="Babiker E."/>
            <person name="Staton M."/>
        </authorList>
    </citation>
    <scope>NUCLEOTIDE SEQUENCE [LARGE SCALE GENOMIC DNA]</scope>
    <source>
        <tissue evidence="1">Leaf</tissue>
    </source>
</reference>
<gene>
    <name evidence="1" type="ORF">PVL29_022601</name>
</gene>
<name>A0AA38YWC5_VITRO</name>
<dbReference type="Proteomes" id="UP001168098">
    <property type="component" value="Unassembled WGS sequence"/>
</dbReference>
<sequence>MVWSINRPRTINHGQMRIGSSLQNSSWASPLRLHFHVCHMHCHAILVADNTQDPGTEKCKGVQKSTFNLGSWQVTRRMTCMHTLCFYGRRVDSLTLIVSNEAYTITLNRTHHGKLQDGPDGFIPNLVSMTRAV</sequence>
<organism evidence="1 2">
    <name type="scientific">Vitis rotundifolia</name>
    <name type="common">Muscadine grape</name>
    <dbReference type="NCBI Taxonomy" id="103349"/>
    <lineage>
        <taxon>Eukaryota</taxon>
        <taxon>Viridiplantae</taxon>
        <taxon>Streptophyta</taxon>
        <taxon>Embryophyta</taxon>
        <taxon>Tracheophyta</taxon>
        <taxon>Spermatophyta</taxon>
        <taxon>Magnoliopsida</taxon>
        <taxon>eudicotyledons</taxon>
        <taxon>Gunneridae</taxon>
        <taxon>Pentapetalae</taxon>
        <taxon>rosids</taxon>
        <taxon>Vitales</taxon>
        <taxon>Vitaceae</taxon>
        <taxon>Viteae</taxon>
        <taxon>Vitis</taxon>
    </lineage>
</organism>
<dbReference type="AlphaFoldDB" id="A0AA38YWC5"/>
<evidence type="ECO:0000313" key="2">
    <source>
        <dbReference type="Proteomes" id="UP001168098"/>
    </source>
</evidence>